<dbReference type="STRING" id="1724.GCA_001044175_02464"/>
<feature type="domain" description="CAAX prenyl protease 2/Lysostaphin resistance protein A-like" evidence="2">
    <location>
        <begin position="130"/>
        <end position="222"/>
    </location>
</feature>
<dbReference type="Pfam" id="PF02517">
    <property type="entry name" value="Rce1-like"/>
    <property type="match status" value="1"/>
</dbReference>
<comment type="caution">
    <text evidence="3">The sequence shown here is derived from an EMBL/GenBank/DDBJ whole genome shotgun (WGS) entry which is preliminary data.</text>
</comment>
<dbReference type="InterPro" id="IPR003675">
    <property type="entry name" value="Rce1/LyrA-like_dom"/>
</dbReference>
<reference evidence="3 4" key="1">
    <citation type="submission" date="2017-10" db="EMBL/GenBank/DDBJ databases">
        <title>Sequencing the genomes of 1000 actinobacteria strains.</title>
        <authorList>
            <person name="Klenk H.-P."/>
        </authorList>
    </citation>
    <scope>NUCLEOTIDE SEQUENCE [LARGE SCALE GENOMIC DNA]</scope>
    <source>
        <strain evidence="3 4">DSM 20688</strain>
    </source>
</reference>
<accession>A0A2A9DN32</accession>
<feature type="transmembrane region" description="Helical" evidence="1">
    <location>
        <begin position="133"/>
        <end position="155"/>
    </location>
</feature>
<feature type="transmembrane region" description="Helical" evidence="1">
    <location>
        <begin position="210"/>
        <end position="230"/>
    </location>
</feature>
<evidence type="ECO:0000313" key="4">
    <source>
        <dbReference type="Proteomes" id="UP000221653"/>
    </source>
</evidence>
<organism evidence="3 4">
    <name type="scientific">Corynebacterium renale</name>
    <dbReference type="NCBI Taxonomy" id="1724"/>
    <lineage>
        <taxon>Bacteria</taxon>
        <taxon>Bacillati</taxon>
        <taxon>Actinomycetota</taxon>
        <taxon>Actinomycetes</taxon>
        <taxon>Mycobacteriales</taxon>
        <taxon>Corynebacteriaceae</taxon>
        <taxon>Corynebacterium</taxon>
    </lineage>
</organism>
<dbReference type="Proteomes" id="UP000221653">
    <property type="component" value="Unassembled WGS sequence"/>
</dbReference>
<dbReference type="AlphaFoldDB" id="A0A2A9DN32"/>
<keyword evidence="1" id="KW-1133">Transmembrane helix</keyword>
<dbReference type="EMBL" id="PDJF01000001">
    <property type="protein sequence ID" value="PFG27776.1"/>
    <property type="molecule type" value="Genomic_DNA"/>
</dbReference>
<protein>
    <recommendedName>
        <fullName evidence="2">CAAX prenyl protease 2/Lysostaphin resistance protein A-like domain-containing protein</fullName>
    </recommendedName>
</protein>
<name>A0A2A9DN32_9CORY</name>
<feature type="transmembrane region" description="Helical" evidence="1">
    <location>
        <begin position="91"/>
        <end position="113"/>
    </location>
</feature>
<gene>
    <name evidence="3" type="ORF">ATK06_0855</name>
</gene>
<evidence type="ECO:0000259" key="2">
    <source>
        <dbReference type="Pfam" id="PF02517"/>
    </source>
</evidence>
<evidence type="ECO:0000313" key="3">
    <source>
        <dbReference type="EMBL" id="PFG27776.1"/>
    </source>
</evidence>
<dbReference type="GO" id="GO:0080120">
    <property type="term" value="P:CAAX-box protein maturation"/>
    <property type="evidence" value="ECO:0007669"/>
    <property type="project" value="UniProtKB-ARBA"/>
</dbReference>
<keyword evidence="1" id="KW-0812">Transmembrane</keyword>
<dbReference type="RefSeq" id="WP_048381166.1">
    <property type="nucleotide sequence ID" value="NZ_LDYE01000009.1"/>
</dbReference>
<keyword evidence="4" id="KW-1185">Reference proteome</keyword>
<proteinExistence type="predicted"/>
<feature type="transmembrane region" description="Helical" evidence="1">
    <location>
        <begin position="56"/>
        <end position="79"/>
    </location>
</feature>
<keyword evidence="1" id="KW-0472">Membrane</keyword>
<dbReference type="GO" id="GO:0004175">
    <property type="term" value="F:endopeptidase activity"/>
    <property type="evidence" value="ECO:0007669"/>
    <property type="project" value="UniProtKB-ARBA"/>
</dbReference>
<evidence type="ECO:0000256" key="1">
    <source>
        <dbReference type="SAM" id="Phobius"/>
    </source>
</evidence>
<feature type="transmembrane region" description="Helical" evidence="1">
    <location>
        <begin position="186"/>
        <end position="203"/>
    </location>
</feature>
<feature type="transmembrane region" description="Helical" evidence="1">
    <location>
        <begin position="162"/>
        <end position="180"/>
    </location>
</feature>
<sequence>MGRVRQELLIVLTVTFGMSGVRALLRLIDALASPTALSEQTVALNPTQSAFPWLDLALQLCSAATLFAWGGLALFLLAGDRIRLPRSPRDLVWGAGLAALIGIPGLGFYVAAVQLGLSKQVIPAALTHPSWEIPILLVWSAANAFGEEIVVVAWLMTRLRQLRWGPWAAIVASAVLRGSYHLYQGVSAGVGNIIMGVIFGYVFHRTGRVWPLILGHFLIDAVAFVGYAAVGGDLSWLGL</sequence>